<dbReference type="Proteomes" id="UP001143486">
    <property type="component" value="Unassembled WGS sequence"/>
</dbReference>
<evidence type="ECO:0000313" key="2">
    <source>
        <dbReference type="EMBL" id="GLK50504.1"/>
    </source>
</evidence>
<organism evidence="2 3">
    <name type="scientific">Maricaulis virginensis</name>
    <dbReference type="NCBI Taxonomy" id="144022"/>
    <lineage>
        <taxon>Bacteria</taxon>
        <taxon>Pseudomonadati</taxon>
        <taxon>Pseudomonadota</taxon>
        <taxon>Alphaproteobacteria</taxon>
        <taxon>Maricaulales</taxon>
        <taxon>Maricaulaceae</taxon>
        <taxon>Maricaulis</taxon>
    </lineage>
</organism>
<dbReference type="EMBL" id="BSFE01000001">
    <property type="protein sequence ID" value="GLK50504.1"/>
    <property type="molecule type" value="Genomic_DNA"/>
</dbReference>
<name>A0A9W6MM67_9PROT</name>
<evidence type="ECO:0000256" key="1">
    <source>
        <dbReference type="SAM" id="Phobius"/>
    </source>
</evidence>
<keyword evidence="1" id="KW-0812">Transmembrane</keyword>
<keyword evidence="1" id="KW-0472">Membrane</keyword>
<comment type="caution">
    <text evidence="2">The sequence shown here is derived from an EMBL/GenBank/DDBJ whole genome shotgun (WGS) entry which is preliminary data.</text>
</comment>
<protein>
    <submittedName>
        <fullName evidence="2">Uncharacterized protein</fullName>
    </submittedName>
</protein>
<proteinExistence type="predicted"/>
<reference evidence="2" key="2">
    <citation type="submission" date="2023-01" db="EMBL/GenBank/DDBJ databases">
        <authorList>
            <person name="Sun Q."/>
            <person name="Evtushenko L."/>
        </authorList>
    </citation>
    <scope>NUCLEOTIDE SEQUENCE</scope>
    <source>
        <strain evidence="2">VKM B-1513</strain>
    </source>
</reference>
<keyword evidence="1" id="KW-1133">Transmembrane helix</keyword>
<keyword evidence="3" id="KW-1185">Reference proteome</keyword>
<dbReference type="RefSeq" id="WP_271184905.1">
    <property type="nucleotide sequence ID" value="NZ_BSFE01000001.1"/>
</dbReference>
<sequence length="95" mass="9766">MANNQPTPAQKPTTLAGAMRWLGGIVGFLWGGSTGSADPEIGFWVGAIVGAAMGAVLGWATSLAVRVAYHVGFMALSLLLLAGWVYRVFNLGSGS</sequence>
<reference evidence="2" key="1">
    <citation type="journal article" date="2014" name="Int. J. Syst. Evol. Microbiol.">
        <title>Complete genome sequence of Corynebacterium casei LMG S-19264T (=DSM 44701T), isolated from a smear-ripened cheese.</title>
        <authorList>
            <consortium name="US DOE Joint Genome Institute (JGI-PGF)"/>
            <person name="Walter F."/>
            <person name="Albersmeier A."/>
            <person name="Kalinowski J."/>
            <person name="Ruckert C."/>
        </authorList>
    </citation>
    <scope>NUCLEOTIDE SEQUENCE</scope>
    <source>
        <strain evidence="2">VKM B-1513</strain>
    </source>
</reference>
<gene>
    <name evidence="2" type="ORF">GCM10017621_00120</name>
</gene>
<feature type="transmembrane region" description="Helical" evidence="1">
    <location>
        <begin position="41"/>
        <end position="60"/>
    </location>
</feature>
<dbReference type="AlphaFoldDB" id="A0A9W6MM67"/>
<accession>A0A9W6MM67</accession>
<evidence type="ECO:0000313" key="3">
    <source>
        <dbReference type="Proteomes" id="UP001143486"/>
    </source>
</evidence>
<feature type="transmembrane region" description="Helical" evidence="1">
    <location>
        <begin position="67"/>
        <end position="86"/>
    </location>
</feature>